<organism evidence="1 2">
    <name type="scientific">Phycicoccus duodecadis</name>
    <dbReference type="NCBI Taxonomy" id="173053"/>
    <lineage>
        <taxon>Bacteria</taxon>
        <taxon>Bacillati</taxon>
        <taxon>Actinomycetota</taxon>
        <taxon>Actinomycetes</taxon>
        <taxon>Micrococcales</taxon>
        <taxon>Intrasporangiaceae</taxon>
        <taxon>Phycicoccus</taxon>
    </lineage>
</organism>
<dbReference type="RefSeq" id="WP_245861925.1">
    <property type="nucleotide sequence ID" value="NZ_PJNE01000001.1"/>
</dbReference>
<proteinExistence type="predicted"/>
<keyword evidence="2" id="KW-1185">Reference proteome</keyword>
<evidence type="ECO:0000313" key="2">
    <source>
        <dbReference type="Proteomes" id="UP000233781"/>
    </source>
</evidence>
<comment type="caution">
    <text evidence="1">The sequence shown here is derived from an EMBL/GenBank/DDBJ whole genome shotgun (WGS) entry which is preliminary data.</text>
</comment>
<gene>
    <name evidence="1" type="ORF">ATL31_0918</name>
</gene>
<protein>
    <submittedName>
        <fullName evidence="1">Uncharacterized protein</fullName>
    </submittedName>
</protein>
<evidence type="ECO:0000313" key="1">
    <source>
        <dbReference type="EMBL" id="PKW26112.1"/>
    </source>
</evidence>
<reference evidence="1 2" key="1">
    <citation type="submission" date="2017-12" db="EMBL/GenBank/DDBJ databases">
        <title>Sequencing the genomes of 1000 Actinobacteria strains.</title>
        <authorList>
            <person name="Klenk H.-P."/>
        </authorList>
    </citation>
    <scope>NUCLEOTIDE SEQUENCE [LARGE SCALE GENOMIC DNA]</scope>
    <source>
        <strain evidence="1 2">DSM 12806</strain>
    </source>
</reference>
<accession>A0A2N3YGX5</accession>
<dbReference type="EMBL" id="PJNE01000001">
    <property type="protein sequence ID" value="PKW26112.1"/>
    <property type="molecule type" value="Genomic_DNA"/>
</dbReference>
<dbReference type="AlphaFoldDB" id="A0A2N3YGX5"/>
<dbReference type="Proteomes" id="UP000233781">
    <property type="component" value="Unassembled WGS sequence"/>
</dbReference>
<name>A0A2N3YGX5_9MICO</name>
<sequence>MSGGVDEAMPAAEPAPVCATCGAGPAAGETATARLTWSRGIENGREVWTCAACSRRHLRSIEGKLDPTWW</sequence>